<dbReference type="Proteomes" id="UP000055048">
    <property type="component" value="Unassembled WGS sequence"/>
</dbReference>
<dbReference type="Pfam" id="PF18701">
    <property type="entry name" value="DUF5641"/>
    <property type="match status" value="1"/>
</dbReference>
<dbReference type="OrthoDB" id="8958038at2759"/>
<proteinExistence type="predicted"/>
<protein>
    <recommendedName>
        <fullName evidence="1">DUF5641 domain-containing protein</fullName>
    </recommendedName>
</protein>
<dbReference type="EMBL" id="JYDJ01000290">
    <property type="protein sequence ID" value="KRX37878.1"/>
    <property type="molecule type" value="Genomic_DNA"/>
</dbReference>
<comment type="caution">
    <text evidence="2">The sequence shown here is derived from an EMBL/GenBank/DDBJ whole genome shotgun (WGS) entry which is preliminary data.</text>
</comment>
<dbReference type="AlphaFoldDB" id="A0A0V0TG15"/>
<name>A0A0V0TG15_9BILA</name>
<keyword evidence="3" id="KW-1185">Reference proteome</keyword>
<feature type="domain" description="DUF5641" evidence="1">
    <location>
        <begin position="138"/>
        <end position="190"/>
    </location>
</feature>
<evidence type="ECO:0000313" key="3">
    <source>
        <dbReference type="Proteomes" id="UP000055048"/>
    </source>
</evidence>
<dbReference type="InterPro" id="IPR040676">
    <property type="entry name" value="DUF5641"/>
</dbReference>
<evidence type="ECO:0000259" key="1">
    <source>
        <dbReference type="Pfam" id="PF18701"/>
    </source>
</evidence>
<sequence length="256" mass="29210">MVLAMVQCSRLPEESISVPVVWLLGSGCSESARHIVLALTVLYLAKEVLYFIIQIAAFTVIQTTNLSVRIKRSSTFWCHQPGTEGADAIAVAETFHALEECFCKCQEAQMQYKIRLAPAAFTSAPTHARSVRYYWGRQLWLMNHLWKRWVEEYLVTLTTREKWTKIRLQSENGDIVFLVEEGVTRGSWVRSWRRCRGVTVSPGQCGCGLHEAFGIVRVDHLFFWYQPKLAGLVSGDHLVASWSRLEVFLCLSVPRL</sequence>
<gene>
    <name evidence="2" type="ORF">T05_3600</name>
</gene>
<accession>A0A0V0TG15</accession>
<evidence type="ECO:0000313" key="2">
    <source>
        <dbReference type="EMBL" id="KRX37878.1"/>
    </source>
</evidence>
<reference evidence="2 3" key="1">
    <citation type="submission" date="2015-01" db="EMBL/GenBank/DDBJ databases">
        <title>Evolution of Trichinella species and genotypes.</title>
        <authorList>
            <person name="Korhonen P.K."/>
            <person name="Edoardo P."/>
            <person name="Giuseppe L.R."/>
            <person name="Gasser R.B."/>
        </authorList>
    </citation>
    <scope>NUCLEOTIDE SEQUENCE [LARGE SCALE GENOMIC DNA]</scope>
    <source>
        <strain evidence="2">ISS417</strain>
    </source>
</reference>
<organism evidence="2 3">
    <name type="scientific">Trichinella murrelli</name>
    <dbReference type="NCBI Taxonomy" id="144512"/>
    <lineage>
        <taxon>Eukaryota</taxon>
        <taxon>Metazoa</taxon>
        <taxon>Ecdysozoa</taxon>
        <taxon>Nematoda</taxon>
        <taxon>Enoplea</taxon>
        <taxon>Dorylaimia</taxon>
        <taxon>Trichinellida</taxon>
        <taxon>Trichinellidae</taxon>
        <taxon>Trichinella</taxon>
    </lineage>
</organism>